<evidence type="ECO:0000313" key="1">
    <source>
        <dbReference type="EMBL" id="KAG0433150.1"/>
    </source>
</evidence>
<name>A0AC60QGC1_IXOPE</name>
<organism evidence="1 2">
    <name type="scientific">Ixodes persulcatus</name>
    <name type="common">Taiga tick</name>
    <dbReference type="NCBI Taxonomy" id="34615"/>
    <lineage>
        <taxon>Eukaryota</taxon>
        <taxon>Metazoa</taxon>
        <taxon>Ecdysozoa</taxon>
        <taxon>Arthropoda</taxon>
        <taxon>Chelicerata</taxon>
        <taxon>Arachnida</taxon>
        <taxon>Acari</taxon>
        <taxon>Parasitiformes</taxon>
        <taxon>Ixodida</taxon>
        <taxon>Ixodoidea</taxon>
        <taxon>Ixodidae</taxon>
        <taxon>Ixodinae</taxon>
        <taxon>Ixodes</taxon>
    </lineage>
</organism>
<accession>A0AC60QGC1</accession>
<protein>
    <submittedName>
        <fullName evidence="1">Uncharacterized protein</fullName>
    </submittedName>
</protein>
<reference evidence="1 2" key="1">
    <citation type="journal article" date="2020" name="Cell">
        <title>Large-Scale Comparative Analyses of Tick Genomes Elucidate Their Genetic Diversity and Vector Capacities.</title>
        <authorList>
            <consortium name="Tick Genome and Microbiome Consortium (TIGMIC)"/>
            <person name="Jia N."/>
            <person name="Wang J."/>
            <person name="Shi W."/>
            <person name="Du L."/>
            <person name="Sun Y."/>
            <person name="Zhan W."/>
            <person name="Jiang J.F."/>
            <person name="Wang Q."/>
            <person name="Zhang B."/>
            <person name="Ji P."/>
            <person name="Bell-Sakyi L."/>
            <person name="Cui X.M."/>
            <person name="Yuan T.T."/>
            <person name="Jiang B.G."/>
            <person name="Yang W.F."/>
            <person name="Lam T.T."/>
            <person name="Chang Q.C."/>
            <person name="Ding S.J."/>
            <person name="Wang X.J."/>
            <person name="Zhu J.G."/>
            <person name="Ruan X.D."/>
            <person name="Zhao L."/>
            <person name="Wei J.T."/>
            <person name="Ye R.Z."/>
            <person name="Que T.C."/>
            <person name="Du C.H."/>
            <person name="Zhou Y.H."/>
            <person name="Cheng J.X."/>
            <person name="Dai P.F."/>
            <person name="Guo W.B."/>
            <person name="Han X.H."/>
            <person name="Huang E.J."/>
            <person name="Li L.F."/>
            <person name="Wei W."/>
            <person name="Gao Y.C."/>
            <person name="Liu J.Z."/>
            <person name="Shao H.Z."/>
            <person name="Wang X."/>
            <person name="Wang C.C."/>
            <person name="Yang T.C."/>
            <person name="Huo Q.B."/>
            <person name="Li W."/>
            <person name="Chen H.Y."/>
            <person name="Chen S.E."/>
            <person name="Zhou L.G."/>
            <person name="Ni X.B."/>
            <person name="Tian J.H."/>
            <person name="Sheng Y."/>
            <person name="Liu T."/>
            <person name="Pan Y.S."/>
            <person name="Xia L.Y."/>
            <person name="Li J."/>
            <person name="Zhao F."/>
            <person name="Cao W.C."/>
        </authorList>
    </citation>
    <scope>NUCLEOTIDE SEQUENCE [LARGE SCALE GENOMIC DNA]</scope>
    <source>
        <strain evidence="1">Iper-2018</strain>
    </source>
</reference>
<proteinExistence type="predicted"/>
<evidence type="ECO:0000313" key="2">
    <source>
        <dbReference type="Proteomes" id="UP000805193"/>
    </source>
</evidence>
<dbReference type="Proteomes" id="UP000805193">
    <property type="component" value="Unassembled WGS sequence"/>
</dbReference>
<gene>
    <name evidence="1" type="ORF">HPB47_020180</name>
</gene>
<keyword evidence="2" id="KW-1185">Reference proteome</keyword>
<comment type="caution">
    <text evidence="1">The sequence shown here is derived from an EMBL/GenBank/DDBJ whole genome shotgun (WGS) entry which is preliminary data.</text>
</comment>
<sequence length="166" mass="18158">MWCGLRASLIASFPLPPLPAVEWSEQLPGSRRNTKKAHVGPQTPRIGGQAGLPRACSRLWRAARPHCAFCSRVQRCASSPERRPRTSLSSRIRAVQGSANQWVSAGSSPESPPAWPGLVAMGGQGHAEGRTRRARGSPPYDAPRRNPPYKHLLLNRHVVGLPAWLR</sequence>
<dbReference type="EMBL" id="JABSTQ010009080">
    <property type="protein sequence ID" value="KAG0433150.1"/>
    <property type="molecule type" value="Genomic_DNA"/>
</dbReference>